<protein>
    <submittedName>
        <fullName evidence="1">Uncharacterized protein</fullName>
    </submittedName>
</protein>
<name>A0A1V0S928_9VIRU</name>
<organism evidence="1">
    <name type="scientific">Catovirus CTV1</name>
    <dbReference type="NCBI Taxonomy" id="1977631"/>
    <lineage>
        <taxon>Viruses</taxon>
        <taxon>Varidnaviria</taxon>
        <taxon>Bamfordvirae</taxon>
        <taxon>Nucleocytoviricota</taxon>
        <taxon>Megaviricetes</taxon>
        <taxon>Imitervirales</taxon>
        <taxon>Mimiviridae</taxon>
        <taxon>Klosneuvirinae</taxon>
        <taxon>Catovirus</taxon>
    </lineage>
</organism>
<dbReference type="EMBL" id="KY684083">
    <property type="protein sequence ID" value="ARF08209.1"/>
    <property type="molecule type" value="Genomic_DNA"/>
</dbReference>
<gene>
    <name evidence="1" type="ORF">Catovirus_1_259</name>
</gene>
<reference evidence="1" key="1">
    <citation type="journal article" date="2017" name="Science">
        <title>Giant viruses with an expanded complement of translation system components.</title>
        <authorList>
            <person name="Schulz F."/>
            <person name="Yutin N."/>
            <person name="Ivanova N.N."/>
            <person name="Ortega D.R."/>
            <person name="Lee T.K."/>
            <person name="Vierheilig J."/>
            <person name="Daims H."/>
            <person name="Horn M."/>
            <person name="Wagner M."/>
            <person name="Jensen G.J."/>
            <person name="Kyrpides N.C."/>
            <person name="Koonin E.V."/>
            <person name="Woyke T."/>
        </authorList>
    </citation>
    <scope>NUCLEOTIDE SEQUENCE</scope>
    <source>
        <strain evidence="1">CTV1</strain>
    </source>
</reference>
<proteinExistence type="predicted"/>
<evidence type="ECO:0000313" key="1">
    <source>
        <dbReference type="EMBL" id="ARF08209.1"/>
    </source>
</evidence>
<sequence length="196" mass="23628">MSSLKIEKKAFLFMTYFYSHIYINTETTNIVPLDFDIFDYFKKTNIKIKFYTIIDVDHPFNNDLIISDQEKVNGYYLYNIDKPLVTYDMYCNLVKLWKKNTKYDLIDFFELYDQKTCIEWCKQDRYGDHCSLGFGVTKTDNCLGLYKLPYPHDVILESIDFGCNNRMECVRYSNFFCEWLKRKMISLEKKIEKKSN</sequence>
<accession>A0A1V0S928</accession>